<reference evidence="6 7" key="1">
    <citation type="journal article" date="2018" name="MBio">
        <title>Comparative Genomics Reveals the Core Gene Toolbox for the Fungus-Insect Symbiosis.</title>
        <authorList>
            <person name="Wang Y."/>
            <person name="Stata M."/>
            <person name="Wang W."/>
            <person name="Stajich J.E."/>
            <person name="White M.M."/>
            <person name="Moncalvo J.M."/>
        </authorList>
    </citation>
    <scope>NUCLEOTIDE SEQUENCE [LARGE SCALE GENOMIC DNA]</scope>
    <source>
        <strain evidence="6 7">SC-DP-2</strain>
    </source>
</reference>
<dbReference type="InterPro" id="IPR029058">
    <property type="entry name" value="AB_hydrolase_fold"/>
</dbReference>
<accession>A0A2T9ZHF9</accession>
<protein>
    <recommendedName>
        <fullName evidence="8">Lipid droplet-associated hydrolase</fullName>
    </recommendedName>
</protein>
<evidence type="ECO:0000256" key="1">
    <source>
        <dbReference type="ARBA" id="ARBA00004502"/>
    </source>
</evidence>
<comment type="subcellular location">
    <subcellularLocation>
        <location evidence="1">Lipid droplet</location>
    </subcellularLocation>
</comment>
<dbReference type="Gene3D" id="3.40.50.1820">
    <property type="entry name" value="alpha/beta hydrolase"/>
    <property type="match status" value="1"/>
</dbReference>
<keyword evidence="4" id="KW-0378">Hydrolase</keyword>
<dbReference type="InterPro" id="IPR019363">
    <property type="entry name" value="LDAH"/>
</dbReference>
<evidence type="ECO:0000313" key="7">
    <source>
        <dbReference type="Proteomes" id="UP000245609"/>
    </source>
</evidence>
<evidence type="ECO:0000256" key="5">
    <source>
        <dbReference type="SAM" id="Phobius"/>
    </source>
</evidence>
<keyword evidence="5" id="KW-1133">Transmembrane helix</keyword>
<comment type="similarity">
    <text evidence="2">Belongs to the AB hydrolase superfamily. LDAH family.</text>
</comment>
<dbReference type="OrthoDB" id="448051at2759"/>
<dbReference type="AlphaFoldDB" id="A0A2T9ZHF9"/>
<organism evidence="6 7">
    <name type="scientific">Smittium megazygosporum</name>
    <dbReference type="NCBI Taxonomy" id="133381"/>
    <lineage>
        <taxon>Eukaryota</taxon>
        <taxon>Fungi</taxon>
        <taxon>Fungi incertae sedis</taxon>
        <taxon>Zoopagomycota</taxon>
        <taxon>Kickxellomycotina</taxon>
        <taxon>Harpellomycetes</taxon>
        <taxon>Harpellales</taxon>
        <taxon>Legeriomycetaceae</taxon>
        <taxon>Smittium</taxon>
    </lineage>
</organism>
<evidence type="ECO:0008006" key="8">
    <source>
        <dbReference type="Google" id="ProtNLM"/>
    </source>
</evidence>
<dbReference type="SUPFAM" id="SSF53474">
    <property type="entry name" value="alpha/beta-Hydrolases"/>
    <property type="match status" value="1"/>
</dbReference>
<evidence type="ECO:0000256" key="2">
    <source>
        <dbReference type="ARBA" id="ARBA00008300"/>
    </source>
</evidence>
<dbReference type="PANTHER" id="PTHR13390:SF0">
    <property type="entry name" value="LIPID DROPLET-ASSOCIATED HYDROLASE"/>
    <property type="match status" value="1"/>
</dbReference>
<dbReference type="EMBL" id="MBFS01000171">
    <property type="protein sequence ID" value="PVV04000.1"/>
    <property type="molecule type" value="Genomic_DNA"/>
</dbReference>
<name>A0A2T9ZHF9_9FUNG</name>
<proteinExistence type="inferred from homology"/>
<evidence type="ECO:0000256" key="4">
    <source>
        <dbReference type="ARBA" id="ARBA00022801"/>
    </source>
</evidence>
<keyword evidence="5" id="KW-0812">Transmembrane</keyword>
<comment type="caution">
    <text evidence="6">The sequence shown here is derived from an EMBL/GenBank/DDBJ whole genome shotgun (WGS) entry which is preliminary data.</text>
</comment>
<feature type="transmembrane region" description="Helical" evidence="5">
    <location>
        <begin position="169"/>
        <end position="192"/>
    </location>
</feature>
<dbReference type="Proteomes" id="UP000245609">
    <property type="component" value="Unassembled WGS sequence"/>
</dbReference>
<sequence length="294" mass="33867">MSRLLPIAGPWRKTLRLGPELTETLIWPAKKAPKTVFFMIPGNPGIINFYNEFLSELHSQDPDNLEIIGVSHLGHSLFENETGHLIHPKRTYLVRDQVDHIKRVFLYFYELYSDNKLFPTIPKFVLCGHSVGAYVIEQVFRDCSPLINKVFYLFPTVTHIRKTPNGNKLWFLFNSFSIFLVSWFAALLRFSVPSSLVAKVVKSPTVLNVLTMSVDEMDIILDLDTEFYADNGSKFIMYYGTTDGWVPLEYYHLMKKSNPKMQVHLCEKAISHSFIADGSFEIARFVGSWLNKMN</sequence>
<keyword evidence="7" id="KW-1185">Reference proteome</keyword>
<dbReference type="PANTHER" id="PTHR13390">
    <property type="entry name" value="LIPASE"/>
    <property type="match status" value="1"/>
</dbReference>
<keyword evidence="5" id="KW-0472">Membrane</keyword>
<keyword evidence="3" id="KW-0551">Lipid droplet</keyword>
<dbReference type="GO" id="GO:0019915">
    <property type="term" value="P:lipid storage"/>
    <property type="evidence" value="ECO:0007669"/>
    <property type="project" value="InterPro"/>
</dbReference>
<dbReference type="GO" id="GO:0016298">
    <property type="term" value="F:lipase activity"/>
    <property type="evidence" value="ECO:0007669"/>
    <property type="project" value="InterPro"/>
</dbReference>
<evidence type="ECO:0000256" key="3">
    <source>
        <dbReference type="ARBA" id="ARBA00022677"/>
    </source>
</evidence>
<evidence type="ECO:0000313" key="6">
    <source>
        <dbReference type="EMBL" id="PVV04000.1"/>
    </source>
</evidence>
<dbReference type="Pfam" id="PF10230">
    <property type="entry name" value="LIDHydrolase"/>
    <property type="match status" value="1"/>
</dbReference>
<gene>
    <name evidence="6" type="ORF">BB560_001498</name>
</gene>
<dbReference type="GO" id="GO:0005811">
    <property type="term" value="C:lipid droplet"/>
    <property type="evidence" value="ECO:0007669"/>
    <property type="project" value="UniProtKB-SubCell"/>
</dbReference>